<keyword evidence="6" id="KW-0378">Hydrolase</keyword>
<accession>A0ABU8HE04</accession>
<evidence type="ECO:0000256" key="1">
    <source>
        <dbReference type="ARBA" id="ARBA00022741"/>
    </source>
</evidence>
<dbReference type="InterPro" id="IPR006935">
    <property type="entry name" value="Helicase/UvrB_N"/>
</dbReference>
<dbReference type="SMART" id="SM00487">
    <property type="entry name" value="DEXDc"/>
    <property type="match status" value="1"/>
</dbReference>
<organism evidence="6 7">
    <name type="scientific">Bacillus spongiae</name>
    <dbReference type="NCBI Taxonomy" id="2683610"/>
    <lineage>
        <taxon>Bacteria</taxon>
        <taxon>Bacillati</taxon>
        <taxon>Bacillota</taxon>
        <taxon>Bacilli</taxon>
        <taxon>Bacillales</taxon>
        <taxon>Bacillaceae</taxon>
        <taxon>Bacillus</taxon>
    </lineage>
</organism>
<proteinExistence type="predicted"/>
<evidence type="ECO:0000259" key="4">
    <source>
        <dbReference type="PROSITE" id="PS51192"/>
    </source>
</evidence>
<dbReference type="InterPro" id="IPR014001">
    <property type="entry name" value="Helicase_ATP-bd"/>
</dbReference>
<dbReference type="PROSITE" id="PS51194">
    <property type="entry name" value="HELICASE_CTER"/>
    <property type="match status" value="1"/>
</dbReference>
<dbReference type="InterPro" id="IPR027417">
    <property type="entry name" value="P-loop_NTPase"/>
</dbReference>
<evidence type="ECO:0000259" key="5">
    <source>
        <dbReference type="PROSITE" id="PS51194"/>
    </source>
</evidence>
<dbReference type="EMBL" id="JBBAXC010000008">
    <property type="protein sequence ID" value="MEI5907596.1"/>
    <property type="molecule type" value="Genomic_DNA"/>
</dbReference>
<evidence type="ECO:0000256" key="2">
    <source>
        <dbReference type="ARBA" id="ARBA00022840"/>
    </source>
</evidence>
<comment type="caution">
    <text evidence="6">The sequence shown here is derived from an EMBL/GenBank/DDBJ whole genome shotgun (WGS) entry which is preliminary data.</text>
</comment>
<dbReference type="PROSITE" id="PS51192">
    <property type="entry name" value="HELICASE_ATP_BIND_1"/>
    <property type="match status" value="1"/>
</dbReference>
<sequence>MRYYVKNQLLILEPLSKHPYPYQSIASLSIPSPPILNPTFTFNASLQKYLFGKQLLLDELPFPLELLYQHYLEGYVQWEPGLIKKGNFLRCRRCGNQDDTLFGEFQCFRCHHSCKYCRKCIMMGRVSACSALLLWRGNAPTMSVSQVEFNWNGTLSQGQEEASKQIVETIKLGRQLLVWAVCGAGKTEILFEGIRQALSNNRKVCLASPRTDVILELLPRLRQVFPNVNIIGLYGGSEEIFQQSQFILATTHQLFRFYQAFDVMIIDEVDAFPFSYDESLHFAVEKAKKRIGSSVYLTATPTRRWKKTPTFKILARYHGHPLPQPTFHWCGNWKKLLTKRKLPPSIQSWITELLQKEKQALLFFPSVSVMNQALPLFQKLHKKIASVHATDSQRKEKVSKLRNGEIPILLTTTILERGVTISNLNVAVIGAEQTIFTESALIQIAGRVGRDASSPTGDVIFFHNGKSREMEKALIHIVTINRQARKSGALT</sequence>
<gene>
    <name evidence="6" type="ORF">WAK64_11070</name>
</gene>
<name>A0ABU8HE04_9BACI</name>
<feature type="domain" description="Helicase ATP-binding" evidence="4">
    <location>
        <begin position="167"/>
        <end position="319"/>
    </location>
</feature>
<feature type="domain" description="Helicase C-terminal" evidence="5">
    <location>
        <begin position="345"/>
        <end position="491"/>
    </location>
</feature>
<dbReference type="Proteomes" id="UP001312865">
    <property type="component" value="Unassembled WGS sequence"/>
</dbReference>
<evidence type="ECO:0000313" key="6">
    <source>
        <dbReference type="EMBL" id="MEI5907596.1"/>
    </source>
</evidence>
<dbReference type="SMART" id="SM00490">
    <property type="entry name" value="HELICc"/>
    <property type="match status" value="1"/>
</dbReference>
<keyword evidence="7" id="KW-1185">Reference proteome</keyword>
<dbReference type="PANTHER" id="PTHR30580:SF1">
    <property type="entry name" value="COMF OPERON PROTEIN 1"/>
    <property type="match status" value="1"/>
</dbReference>
<dbReference type="CDD" id="cd17925">
    <property type="entry name" value="DEXDc_ComFA"/>
    <property type="match status" value="1"/>
</dbReference>
<dbReference type="RefSeq" id="WP_336587035.1">
    <property type="nucleotide sequence ID" value="NZ_JBBAXC010000008.1"/>
</dbReference>
<dbReference type="Pfam" id="PF00271">
    <property type="entry name" value="Helicase_C"/>
    <property type="match status" value="1"/>
</dbReference>
<dbReference type="Gene3D" id="3.40.50.300">
    <property type="entry name" value="P-loop containing nucleotide triphosphate hydrolases"/>
    <property type="match status" value="2"/>
</dbReference>
<keyword evidence="2" id="KW-0067">ATP-binding</keyword>
<evidence type="ECO:0000313" key="7">
    <source>
        <dbReference type="Proteomes" id="UP001312865"/>
    </source>
</evidence>
<protein>
    <submittedName>
        <fullName evidence="6">DEAD/DEAH box helicase</fullName>
    </submittedName>
</protein>
<keyword evidence="1" id="KW-0547">Nucleotide-binding</keyword>
<dbReference type="PANTHER" id="PTHR30580">
    <property type="entry name" value="PRIMOSOMAL PROTEIN N"/>
    <property type="match status" value="1"/>
</dbReference>
<dbReference type="SUPFAM" id="SSF52540">
    <property type="entry name" value="P-loop containing nucleoside triphosphate hydrolases"/>
    <property type="match status" value="1"/>
</dbReference>
<evidence type="ECO:0000256" key="3">
    <source>
        <dbReference type="ARBA" id="ARBA00023125"/>
    </source>
</evidence>
<dbReference type="GO" id="GO:0004386">
    <property type="term" value="F:helicase activity"/>
    <property type="evidence" value="ECO:0007669"/>
    <property type="project" value="UniProtKB-KW"/>
</dbReference>
<keyword evidence="3" id="KW-0238">DNA-binding</keyword>
<keyword evidence="6" id="KW-0347">Helicase</keyword>
<dbReference type="InterPro" id="IPR001650">
    <property type="entry name" value="Helicase_C-like"/>
</dbReference>
<dbReference type="Pfam" id="PF04851">
    <property type="entry name" value="ResIII"/>
    <property type="match status" value="1"/>
</dbReference>
<reference evidence="6 7" key="1">
    <citation type="journal article" date="2018" name="J. Microbiol.">
        <title>Bacillus spongiae sp. nov., isolated from sponge of Jeju Island.</title>
        <authorList>
            <person name="Lee G.E."/>
            <person name="Im W.T."/>
            <person name="Park J.S."/>
        </authorList>
    </citation>
    <scope>NUCLEOTIDE SEQUENCE [LARGE SCALE GENOMIC DNA]</scope>
    <source>
        <strain evidence="6 7">135PIL107-10</strain>
    </source>
</reference>